<reference evidence="2 3" key="1">
    <citation type="submission" date="2022-10" db="EMBL/GenBank/DDBJ databases">
        <title>Alteromonas sp. chi3 Genome sequencing.</title>
        <authorList>
            <person name="Park S."/>
        </authorList>
    </citation>
    <scope>NUCLEOTIDE SEQUENCE [LARGE SCALE GENOMIC DNA]</scope>
    <source>
        <strain evidence="3">chi3</strain>
    </source>
</reference>
<proteinExistence type="predicted"/>
<dbReference type="EMBL" id="JAQQXP010000001">
    <property type="protein sequence ID" value="MDC8831574.1"/>
    <property type="molecule type" value="Genomic_DNA"/>
</dbReference>
<protein>
    <submittedName>
        <fullName evidence="2">Uncharacterized protein</fullName>
    </submittedName>
</protein>
<dbReference type="Proteomes" id="UP001218788">
    <property type="component" value="Unassembled WGS sequence"/>
</dbReference>
<evidence type="ECO:0000313" key="2">
    <source>
        <dbReference type="EMBL" id="MDC8831574.1"/>
    </source>
</evidence>
<accession>A0ABT5L3E7</accession>
<name>A0ABT5L3E7_9ALTE</name>
<dbReference type="RefSeq" id="WP_273641556.1">
    <property type="nucleotide sequence ID" value="NZ_JAQQXP010000001.1"/>
</dbReference>
<keyword evidence="3" id="KW-1185">Reference proteome</keyword>
<organism evidence="2 3">
    <name type="scientific">Alteromonas gilva</name>
    <dbReference type="NCBI Taxonomy" id="2987522"/>
    <lineage>
        <taxon>Bacteria</taxon>
        <taxon>Pseudomonadati</taxon>
        <taxon>Pseudomonadota</taxon>
        <taxon>Gammaproteobacteria</taxon>
        <taxon>Alteromonadales</taxon>
        <taxon>Alteromonadaceae</taxon>
        <taxon>Alteromonas/Salinimonas group</taxon>
        <taxon>Alteromonas</taxon>
    </lineage>
</organism>
<evidence type="ECO:0000256" key="1">
    <source>
        <dbReference type="SAM" id="MobiDB-lite"/>
    </source>
</evidence>
<feature type="region of interest" description="Disordered" evidence="1">
    <location>
        <begin position="42"/>
        <end position="74"/>
    </location>
</feature>
<comment type="caution">
    <text evidence="2">The sequence shown here is derived from an EMBL/GenBank/DDBJ whole genome shotgun (WGS) entry which is preliminary data.</text>
</comment>
<gene>
    <name evidence="2" type="ORF">OIK42_12470</name>
</gene>
<sequence length="74" mass="8196">MDNKKLSAVLFCFVCFVYNNEDRKMLKAYAVALVISTAAPVADKQEGAQKAPVQKKEVATETQQYKPKTSAARI</sequence>
<evidence type="ECO:0000313" key="3">
    <source>
        <dbReference type="Proteomes" id="UP001218788"/>
    </source>
</evidence>